<keyword evidence="2" id="KW-1185">Reference proteome</keyword>
<evidence type="ECO:0000313" key="1">
    <source>
        <dbReference type="EMBL" id="EDQ06354.1"/>
    </source>
</evidence>
<dbReference type="Proteomes" id="UP000003257">
    <property type="component" value="Unassembled WGS sequence"/>
</dbReference>
<protein>
    <submittedName>
        <fullName evidence="1">Uncharacterized protein</fullName>
    </submittedName>
</protein>
<comment type="caution">
    <text evidence="1">The sequence shown here is derived from an EMBL/GenBank/DDBJ whole genome shotgun (WGS) entry which is preliminary data.</text>
</comment>
<gene>
    <name evidence="1" type="ORF">OIHEL45_06050</name>
</gene>
<dbReference type="EMBL" id="ABID01000001">
    <property type="protein sequence ID" value="EDQ06354.1"/>
    <property type="molecule type" value="Genomic_DNA"/>
</dbReference>
<evidence type="ECO:0000313" key="2">
    <source>
        <dbReference type="Proteomes" id="UP000003257"/>
    </source>
</evidence>
<accession>A0ABM9XA57</accession>
<reference evidence="1 2" key="1">
    <citation type="submission" date="2007-11" db="EMBL/GenBank/DDBJ databases">
        <authorList>
            <person name="Wagner-Dobler I."/>
            <person name="Ferriera S."/>
            <person name="Johnson J."/>
            <person name="Kravitz S."/>
            <person name="Beeson K."/>
            <person name="Sutton G."/>
            <person name="Rogers Y.-H."/>
            <person name="Friedman R."/>
            <person name="Frazier M."/>
            <person name="Venter J.C."/>
        </authorList>
    </citation>
    <scope>NUCLEOTIDE SEQUENCE [LARGE SCALE GENOMIC DNA]</scope>
    <source>
        <strain evidence="1 2">HEL-45</strain>
    </source>
</reference>
<proteinExistence type="predicted"/>
<organism evidence="1 2">
    <name type="scientific">Sulfitobacter indolifex HEL-45</name>
    <dbReference type="NCBI Taxonomy" id="391624"/>
    <lineage>
        <taxon>Bacteria</taxon>
        <taxon>Pseudomonadati</taxon>
        <taxon>Pseudomonadota</taxon>
        <taxon>Alphaproteobacteria</taxon>
        <taxon>Rhodobacterales</taxon>
        <taxon>Roseobacteraceae</taxon>
        <taxon>Sulfitobacter</taxon>
    </lineage>
</organism>
<name>A0ABM9XA57_9RHOB</name>
<sequence length="208" mass="23934">MSLWVSSIRRLLTPLKRSVFYRFWQKRLFGSAPEQTRRDRPIYVPLQGRLLQRRSFQSCSPIEMLEHTLAQSTCPIVAALHPKEIYSAEELTVLERLAAQHPRLTLTMGQMERHLQNCAFVVTQNSAAAFSGYFFGKPALFFGQIDFHHIGVRADLADLSQCFAAAERAEPDFAAYLWWFWQANCINAGRAEAEEKIAARLRRFGWPV</sequence>